<dbReference type="SUPFAM" id="SSF47384">
    <property type="entry name" value="Homodimeric domain of signal transducing histidine kinase"/>
    <property type="match status" value="1"/>
</dbReference>
<dbReference type="InterPro" id="IPR004358">
    <property type="entry name" value="Sig_transdc_His_kin-like_C"/>
</dbReference>
<evidence type="ECO:0000313" key="11">
    <source>
        <dbReference type="Proteomes" id="UP000294567"/>
    </source>
</evidence>
<keyword evidence="8" id="KW-0902">Two-component regulatory system</keyword>
<evidence type="ECO:0000259" key="9">
    <source>
        <dbReference type="PROSITE" id="PS50109"/>
    </source>
</evidence>
<dbReference type="Pfam" id="PF02518">
    <property type="entry name" value="HATPase_c"/>
    <property type="match status" value="1"/>
</dbReference>
<evidence type="ECO:0000256" key="1">
    <source>
        <dbReference type="ARBA" id="ARBA00000085"/>
    </source>
</evidence>
<evidence type="ECO:0000256" key="2">
    <source>
        <dbReference type="ARBA" id="ARBA00012438"/>
    </source>
</evidence>
<organism evidence="10 11">
    <name type="scientific">Keratinibaculum paraultunense</name>
    <dbReference type="NCBI Taxonomy" id="1278232"/>
    <lineage>
        <taxon>Bacteria</taxon>
        <taxon>Bacillati</taxon>
        <taxon>Bacillota</taxon>
        <taxon>Tissierellia</taxon>
        <taxon>Tissierellales</taxon>
        <taxon>Tepidimicrobiaceae</taxon>
        <taxon>Keratinibaculum</taxon>
    </lineage>
</organism>
<dbReference type="EMBL" id="SMAE01000001">
    <property type="protein sequence ID" value="TCS91590.1"/>
    <property type="molecule type" value="Genomic_DNA"/>
</dbReference>
<keyword evidence="7" id="KW-0067">ATP-binding</keyword>
<dbReference type="PANTHER" id="PTHR43065:SF10">
    <property type="entry name" value="PEROXIDE STRESS-ACTIVATED HISTIDINE KINASE MAK3"/>
    <property type="match status" value="1"/>
</dbReference>
<dbReference type="RefSeq" id="WP_132025322.1">
    <property type="nucleotide sequence ID" value="NZ_CP068564.1"/>
</dbReference>
<dbReference type="InterPro" id="IPR003661">
    <property type="entry name" value="HisK_dim/P_dom"/>
</dbReference>
<evidence type="ECO:0000256" key="8">
    <source>
        <dbReference type="ARBA" id="ARBA00023012"/>
    </source>
</evidence>
<comment type="catalytic activity">
    <reaction evidence="1">
        <text>ATP + protein L-histidine = ADP + protein N-phospho-L-histidine.</text>
        <dbReference type="EC" id="2.7.13.3"/>
    </reaction>
</comment>
<evidence type="ECO:0000256" key="3">
    <source>
        <dbReference type="ARBA" id="ARBA00022553"/>
    </source>
</evidence>
<dbReference type="Gene3D" id="3.30.565.10">
    <property type="entry name" value="Histidine kinase-like ATPase, C-terminal domain"/>
    <property type="match status" value="1"/>
</dbReference>
<dbReference type="Gene3D" id="1.10.287.130">
    <property type="match status" value="1"/>
</dbReference>
<keyword evidence="5" id="KW-0547">Nucleotide-binding</keyword>
<dbReference type="GO" id="GO:0000155">
    <property type="term" value="F:phosphorelay sensor kinase activity"/>
    <property type="evidence" value="ECO:0007669"/>
    <property type="project" value="InterPro"/>
</dbReference>
<dbReference type="SMART" id="SM00387">
    <property type="entry name" value="HATPase_c"/>
    <property type="match status" value="1"/>
</dbReference>
<dbReference type="PRINTS" id="PR00344">
    <property type="entry name" value="BCTRLSENSOR"/>
</dbReference>
<dbReference type="OrthoDB" id="9784397at2"/>
<dbReference type="Proteomes" id="UP000294567">
    <property type="component" value="Unassembled WGS sequence"/>
</dbReference>
<protein>
    <recommendedName>
        <fullName evidence="2">histidine kinase</fullName>
        <ecNumber evidence="2">2.7.13.3</ecNumber>
    </recommendedName>
</protein>
<dbReference type="InterPro" id="IPR003594">
    <property type="entry name" value="HATPase_dom"/>
</dbReference>
<reference evidence="10 11" key="1">
    <citation type="submission" date="2019-03" db="EMBL/GenBank/DDBJ databases">
        <title>Genomic Encyclopedia of Type Strains, Phase IV (KMG-IV): sequencing the most valuable type-strain genomes for metagenomic binning, comparative biology and taxonomic classification.</title>
        <authorList>
            <person name="Goeker M."/>
        </authorList>
    </citation>
    <scope>NUCLEOTIDE SEQUENCE [LARGE SCALE GENOMIC DNA]</scope>
    <source>
        <strain evidence="10 11">DSM 26752</strain>
    </source>
</reference>
<name>A0A4V2UUM8_9FIRM</name>
<comment type="caution">
    <text evidence="10">The sequence shown here is derived from an EMBL/GenBank/DDBJ whole genome shotgun (WGS) entry which is preliminary data.</text>
</comment>
<feature type="domain" description="Histidine kinase" evidence="9">
    <location>
        <begin position="228"/>
        <end position="440"/>
    </location>
</feature>
<accession>A0A4V2UUM8</accession>
<dbReference type="AlphaFoldDB" id="A0A4V2UUM8"/>
<dbReference type="EC" id="2.7.13.3" evidence="2"/>
<keyword evidence="4" id="KW-0808">Transferase</keyword>
<dbReference type="PROSITE" id="PS50109">
    <property type="entry name" value="HIS_KIN"/>
    <property type="match status" value="1"/>
</dbReference>
<dbReference type="InterPro" id="IPR005467">
    <property type="entry name" value="His_kinase_dom"/>
</dbReference>
<gene>
    <name evidence="10" type="ORF">EDD65_10192</name>
</gene>
<proteinExistence type="predicted"/>
<dbReference type="GO" id="GO:0005524">
    <property type="term" value="F:ATP binding"/>
    <property type="evidence" value="ECO:0007669"/>
    <property type="project" value="UniProtKB-KW"/>
</dbReference>
<evidence type="ECO:0000256" key="4">
    <source>
        <dbReference type="ARBA" id="ARBA00022679"/>
    </source>
</evidence>
<dbReference type="SUPFAM" id="SSF55874">
    <property type="entry name" value="ATPase domain of HSP90 chaperone/DNA topoisomerase II/histidine kinase"/>
    <property type="match status" value="1"/>
</dbReference>
<evidence type="ECO:0000256" key="7">
    <source>
        <dbReference type="ARBA" id="ARBA00022840"/>
    </source>
</evidence>
<sequence length="456" mass="53192">MCYKENKNENYSSLIGIISSNYRGNGIKPYKKYVHEYFSQGGGLLYISSKYKENDTVDCLAKLWELDIVYLCNNGQIIFIPREDFFDRKRINVKEFLQILTKGLNKLNIEESKKKSIYLAVDSFWVDFFKEDFGNLYNNLLKLCRTKKSSAILRYIIEELQEECIYSIFINHEYLFVDGVEDYKVYTPKNLMYESINMVSKYDIMKRMYEKEMMRIEHLKTLGEMMEGTVHDINNLLVTILGYVQLSMNIKELKEIEDYLRIIYRTVMDGQIIVDRFKHHIKGSYNSLKNIYKFNDIVKSCIDMTEHKFKSSIGKKGNLELIIDLQSKGFVYVNEYEIRQAIINIILNGIDAMDEGGQMVIRTYDIGNQAVLEISDTGKGMDEQTKSMIFNPFFTTKGNEGTGLGLSIAKKVFDNHKAKVFIDSELGQGCKFTIYFPLGKKIYKVAELNDREYNIN</sequence>
<dbReference type="InterPro" id="IPR036890">
    <property type="entry name" value="HATPase_C_sf"/>
</dbReference>
<dbReference type="PANTHER" id="PTHR43065">
    <property type="entry name" value="SENSOR HISTIDINE KINASE"/>
    <property type="match status" value="1"/>
</dbReference>
<keyword evidence="3" id="KW-0597">Phosphoprotein</keyword>
<evidence type="ECO:0000313" key="10">
    <source>
        <dbReference type="EMBL" id="TCS91590.1"/>
    </source>
</evidence>
<dbReference type="InterPro" id="IPR036097">
    <property type="entry name" value="HisK_dim/P_sf"/>
</dbReference>
<dbReference type="CDD" id="cd00082">
    <property type="entry name" value="HisKA"/>
    <property type="match status" value="1"/>
</dbReference>
<evidence type="ECO:0000256" key="5">
    <source>
        <dbReference type="ARBA" id="ARBA00022741"/>
    </source>
</evidence>
<keyword evidence="11" id="KW-1185">Reference proteome</keyword>
<evidence type="ECO:0000256" key="6">
    <source>
        <dbReference type="ARBA" id="ARBA00022777"/>
    </source>
</evidence>
<keyword evidence="6 10" id="KW-0418">Kinase</keyword>